<evidence type="ECO:0000256" key="1">
    <source>
        <dbReference type="SAM" id="Phobius"/>
    </source>
</evidence>
<organism evidence="2 3">
    <name type="scientific">Tahibacter aquaticus</name>
    <dbReference type="NCBI Taxonomy" id="520092"/>
    <lineage>
        <taxon>Bacteria</taxon>
        <taxon>Pseudomonadati</taxon>
        <taxon>Pseudomonadota</taxon>
        <taxon>Gammaproteobacteria</taxon>
        <taxon>Lysobacterales</taxon>
        <taxon>Rhodanobacteraceae</taxon>
        <taxon>Tahibacter</taxon>
    </lineage>
</organism>
<evidence type="ECO:0000313" key="3">
    <source>
        <dbReference type="Proteomes" id="UP000295293"/>
    </source>
</evidence>
<accession>A0A4R6Z4Y0</accession>
<evidence type="ECO:0000313" key="2">
    <source>
        <dbReference type="EMBL" id="TDR46745.1"/>
    </source>
</evidence>
<name>A0A4R6Z4Y0_9GAMM</name>
<comment type="caution">
    <text evidence="2">The sequence shown here is derived from an EMBL/GenBank/DDBJ whole genome shotgun (WGS) entry which is preliminary data.</text>
</comment>
<dbReference type="AlphaFoldDB" id="A0A4R6Z4Y0"/>
<keyword evidence="3" id="KW-1185">Reference proteome</keyword>
<protein>
    <submittedName>
        <fullName evidence="2">Uncharacterized protein</fullName>
    </submittedName>
</protein>
<dbReference type="EMBL" id="SNZH01000003">
    <property type="protein sequence ID" value="TDR46745.1"/>
    <property type="molecule type" value="Genomic_DNA"/>
</dbReference>
<gene>
    <name evidence="2" type="ORF">DFR29_103281</name>
</gene>
<sequence length="63" mass="6862">MRKTRQLLDGIIHYDKFSTISGGLYAILFAAILAGAAYGLSALCFFLSGRRLQGYVCGEMQSP</sequence>
<keyword evidence="1" id="KW-1133">Transmembrane helix</keyword>
<dbReference type="Proteomes" id="UP000295293">
    <property type="component" value="Unassembled WGS sequence"/>
</dbReference>
<proteinExistence type="predicted"/>
<feature type="transmembrane region" description="Helical" evidence="1">
    <location>
        <begin position="24"/>
        <end position="47"/>
    </location>
</feature>
<keyword evidence="1" id="KW-0812">Transmembrane</keyword>
<keyword evidence="1" id="KW-0472">Membrane</keyword>
<dbReference type="RefSeq" id="WP_133817875.1">
    <property type="nucleotide sequence ID" value="NZ_SNZH01000003.1"/>
</dbReference>
<reference evidence="2 3" key="1">
    <citation type="submission" date="2019-03" db="EMBL/GenBank/DDBJ databases">
        <title>Genomic Encyclopedia of Type Strains, Phase IV (KMG-IV): sequencing the most valuable type-strain genomes for metagenomic binning, comparative biology and taxonomic classification.</title>
        <authorList>
            <person name="Goeker M."/>
        </authorList>
    </citation>
    <scope>NUCLEOTIDE SEQUENCE [LARGE SCALE GENOMIC DNA]</scope>
    <source>
        <strain evidence="2 3">DSM 21667</strain>
    </source>
</reference>